<dbReference type="EMBL" id="AGSI01000022">
    <property type="protein sequence ID" value="EIE18673.1"/>
    <property type="molecule type" value="Genomic_DNA"/>
</dbReference>
<dbReference type="Proteomes" id="UP000007264">
    <property type="component" value="Unassembled WGS sequence"/>
</dbReference>
<dbReference type="GeneID" id="17036602"/>
<dbReference type="KEGG" id="csl:COCSUDRAFT_49162"/>
<dbReference type="AlphaFoldDB" id="I0YJV4"/>
<gene>
    <name evidence="1" type="ORF">COCSUDRAFT_49162</name>
</gene>
<sequence>MFLGWLMGQPSALRTLAVESPAAIAAPPLRHLRHLVMAADHFDAAAVVAVCQLRGLRTLKLASKDNPKGHDIECAALALGAMSSLTDVAIEDVCPAGIELPYGCRLHVFGRPTSLNKKWWAAPMRAGQLRTLYLFLEETDQEPALAAQPRILAGGGYATLFWVSTHVGGASPVEFAAPTFAALSALYLDASTVWIYIAATVRLRVLHIVSGNLKVSCEDAELLAGILEEFSCVHLTCTGCGVVDIALALERVGNPVKRVNAPMDEDYEGICTRQGRFYRHADPWPCTCGACLQCLE</sequence>
<dbReference type="OrthoDB" id="10523412at2759"/>
<organism evidence="1 2">
    <name type="scientific">Coccomyxa subellipsoidea (strain C-169)</name>
    <name type="common">Green microalga</name>
    <dbReference type="NCBI Taxonomy" id="574566"/>
    <lineage>
        <taxon>Eukaryota</taxon>
        <taxon>Viridiplantae</taxon>
        <taxon>Chlorophyta</taxon>
        <taxon>core chlorophytes</taxon>
        <taxon>Trebouxiophyceae</taxon>
        <taxon>Trebouxiophyceae incertae sedis</taxon>
        <taxon>Coccomyxaceae</taxon>
        <taxon>Coccomyxa</taxon>
        <taxon>Coccomyxa subellipsoidea</taxon>
    </lineage>
</organism>
<keyword evidence="2" id="KW-1185">Reference proteome</keyword>
<reference evidence="1 2" key="1">
    <citation type="journal article" date="2012" name="Genome Biol.">
        <title>The genome of the polar eukaryotic microalga coccomyxa subellipsoidea reveals traits of cold adaptation.</title>
        <authorList>
            <person name="Blanc G."/>
            <person name="Agarkova I."/>
            <person name="Grimwood J."/>
            <person name="Kuo A."/>
            <person name="Brueggeman A."/>
            <person name="Dunigan D."/>
            <person name="Gurnon J."/>
            <person name="Ladunga I."/>
            <person name="Lindquist E."/>
            <person name="Lucas S."/>
            <person name="Pangilinan J."/>
            <person name="Proschold T."/>
            <person name="Salamov A."/>
            <person name="Schmutz J."/>
            <person name="Weeks D."/>
            <person name="Yamada T."/>
            <person name="Claverie J.M."/>
            <person name="Grigoriev I."/>
            <person name="Van Etten J."/>
            <person name="Lomsadze A."/>
            <person name="Borodovsky M."/>
        </authorList>
    </citation>
    <scope>NUCLEOTIDE SEQUENCE [LARGE SCALE GENOMIC DNA]</scope>
    <source>
        <strain evidence="1 2">C-169</strain>
    </source>
</reference>
<accession>I0YJV4</accession>
<name>I0YJV4_COCSC</name>
<proteinExistence type="predicted"/>
<protein>
    <submittedName>
        <fullName evidence="1">Uncharacterized protein</fullName>
    </submittedName>
</protein>
<comment type="caution">
    <text evidence="1">The sequence shown here is derived from an EMBL/GenBank/DDBJ whole genome shotgun (WGS) entry which is preliminary data.</text>
</comment>
<evidence type="ECO:0000313" key="1">
    <source>
        <dbReference type="EMBL" id="EIE18673.1"/>
    </source>
</evidence>
<dbReference type="RefSeq" id="XP_005643217.1">
    <property type="nucleotide sequence ID" value="XM_005643160.1"/>
</dbReference>
<evidence type="ECO:0000313" key="2">
    <source>
        <dbReference type="Proteomes" id="UP000007264"/>
    </source>
</evidence>